<protein>
    <recommendedName>
        <fullName evidence="4">VWFA domain-containing protein</fullName>
    </recommendedName>
</protein>
<evidence type="ECO:0000313" key="2">
    <source>
        <dbReference type="EMBL" id="CCG99266.1"/>
    </source>
</evidence>
<evidence type="ECO:0000313" key="3">
    <source>
        <dbReference type="Proteomes" id="UP000011058"/>
    </source>
</evidence>
<dbReference type="AlphaFoldDB" id="I0K563"/>
<organism evidence="2 3">
    <name type="scientific">Fibrella aestuarina BUZ 2</name>
    <dbReference type="NCBI Taxonomy" id="1166018"/>
    <lineage>
        <taxon>Bacteria</taxon>
        <taxon>Pseudomonadati</taxon>
        <taxon>Bacteroidota</taxon>
        <taxon>Cytophagia</taxon>
        <taxon>Cytophagales</taxon>
        <taxon>Spirosomataceae</taxon>
        <taxon>Fibrella</taxon>
    </lineage>
</organism>
<keyword evidence="3" id="KW-1185">Reference proteome</keyword>
<keyword evidence="1" id="KW-0472">Membrane</keyword>
<keyword evidence="1" id="KW-0812">Transmembrane</keyword>
<gene>
    <name evidence="2" type="ORF">FAES_1256</name>
</gene>
<evidence type="ECO:0008006" key="4">
    <source>
        <dbReference type="Google" id="ProtNLM"/>
    </source>
</evidence>
<dbReference type="EMBL" id="HE796683">
    <property type="protein sequence ID" value="CCG99266.1"/>
    <property type="molecule type" value="Genomic_DNA"/>
</dbReference>
<dbReference type="KEGG" id="fae:FAES_1256"/>
<feature type="transmembrane region" description="Helical" evidence="1">
    <location>
        <begin position="86"/>
        <end position="106"/>
    </location>
</feature>
<reference evidence="2 3" key="1">
    <citation type="journal article" date="2012" name="J. Bacteriol.">
        <title>Genome Sequence of Fibrella aestuarina BUZ 2T, a Filamentous Marine Bacterium.</title>
        <authorList>
            <person name="Filippini M."/>
            <person name="Qi W."/>
            <person name="Blom J."/>
            <person name="Goesmann A."/>
            <person name="Smits T.H."/>
            <person name="Bagheri H.C."/>
        </authorList>
    </citation>
    <scope>NUCLEOTIDE SEQUENCE [LARGE SCALE GENOMIC DNA]</scope>
    <source>
        <strain evidence="3">BUZ 2T</strain>
    </source>
</reference>
<name>I0K563_9BACT</name>
<dbReference type="eggNOG" id="COG3064">
    <property type="taxonomic scope" value="Bacteria"/>
</dbReference>
<accession>I0K563</accession>
<keyword evidence="1" id="KW-1133">Transmembrane helix</keyword>
<evidence type="ECO:0000256" key="1">
    <source>
        <dbReference type="SAM" id="Phobius"/>
    </source>
</evidence>
<dbReference type="Proteomes" id="UP000011058">
    <property type="component" value="Chromosome"/>
</dbReference>
<proteinExistence type="predicted"/>
<dbReference type="STRING" id="1166018.FAES_1256"/>
<sequence>MCWKDTLTATSPSSCTLRKARRAPTSLKPIGGCAGRWLHKRTKLMSEIDNKPLHDWVRQTLHQYEPPYDPQDWQALRRQLRERRRWRLTGLVALFLLCAVGGYVVLLNVPSHRNVTYPVKKASARADRKKKVEVFHPQATQAEAATVIKTPTYPRQRTQPNADLPVADRRPVSLRLLAPVQLVGQRTQPLPEIRYQPPSVKEIALLQHVLTPTAGPDSTVLEVLSRNLRYWNKAVIVCDLTTSMDPYAAQLYAWFRRNTRNPNVLGTVFFTDCDSLGQETRPGGLPGAFFVTREQELNAALPTMLAAARNTAHNDLDPENVVEALQYAQRTFPQANHLVLLTDNGSRVKDMDRLPGLIKPVHVVACGGAATETDAFQPDQYQIALRTGGSIHTLDDDLMQPDPATNHTFVRLGNNYYRYVAHKGRFIKTRRKHRPLRFLGINW</sequence>
<dbReference type="HOGENOM" id="CLU_617843_0_0_10"/>